<proteinExistence type="evidence at transcript level"/>
<feature type="compositionally biased region" description="Polar residues" evidence="2">
    <location>
        <begin position="171"/>
        <end position="185"/>
    </location>
</feature>
<evidence type="ECO:0000313" key="3">
    <source>
        <dbReference type="EMBL" id="JAB93156.1"/>
    </source>
</evidence>
<dbReference type="EMBL" id="GAMC01013400">
    <property type="protein sequence ID" value="JAB93155.1"/>
    <property type="molecule type" value="mRNA"/>
</dbReference>
<dbReference type="EMBL" id="GAMC01013401">
    <property type="protein sequence ID" value="JAB93154.1"/>
    <property type="molecule type" value="mRNA"/>
</dbReference>
<protein>
    <submittedName>
        <fullName evidence="3">Ribosome biogenesis protein BOP1</fullName>
    </submittedName>
</protein>
<reference evidence="3" key="2">
    <citation type="journal article" date="2014" name="BMC Genomics">
        <title>A genomic perspective to assessing quality of mass-reared SIT flies used in Mediterranean fruit fly (Ceratitis capitata) eradication in California.</title>
        <authorList>
            <person name="Calla B."/>
            <person name="Hall B."/>
            <person name="Hou S."/>
            <person name="Geib S.M."/>
        </authorList>
    </citation>
    <scope>NUCLEOTIDE SEQUENCE</scope>
</reference>
<feature type="compositionally biased region" description="Basic and acidic residues" evidence="2">
    <location>
        <begin position="18"/>
        <end position="27"/>
    </location>
</feature>
<organism evidence="3">
    <name type="scientific">Ceratitis capitata</name>
    <name type="common">Mediterranean fruit fly</name>
    <name type="synonym">Tephritis capitata</name>
    <dbReference type="NCBI Taxonomy" id="7213"/>
    <lineage>
        <taxon>Eukaryota</taxon>
        <taxon>Metazoa</taxon>
        <taxon>Ecdysozoa</taxon>
        <taxon>Arthropoda</taxon>
        <taxon>Hexapoda</taxon>
        <taxon>Insecta</taxon>
        <taxon>Pterygota</taxon>
        <taxon>Neoptera</taxon>
        <taxon>Endopterygota</taxon>
        <taxon>Diptera</taxon>
        <taxon>Brachycera</taxon>
        <taxon>Muscomorpha</taxon>
        <taxon>Tephritoidea</taxon>
        <taxon>Tephritidae</taxon>
        <taxon>Ceratitis</taxon>
        <taxon>Ceratitis</taxon>
    </lineage>
</organism>
<sequence length="415" mass="45537">MAKKQVKRKATEFIEKKKVKDIDIKSTEEDEGLQEDLLQNISNEDNDSSDDEGAAKAYQSDDSDELEFESDEEGNYTSKWDANVPSENSDDDDEEASGEEEEINESDIEDISGEEEADDNDDDDDDEEGEEEDEESLDSSDSEVEAGGEDDDEETVNITFVDGCQVIKNPNAESTKLQKSQTYTSIKEADQPKDSVTDAKPDQHLVVKLESPVAEVLNKDMENTVEKLQAEQRKLEEITKQLRKSVENLLADDDEIACAISDVSSRDQDGVHPKQGVLRTVETKTVIDEDGGKKTIVIETIHKPEGKPKRHATRSDAETGETIFNRLLHAGGDHKQIFDQQTGESVTTTTTTDADGTVTTTTTTISNVVKSGIPRAVLKSESNKSADNVNASTPAEAGGSAKQSKQKRKGKNGKK</sequence>
<gene>
    <name evidence="3" type="primary">BOP1</name>
</gene>
<feature type="region of interest" description="Disordered" evidence="2">
    <location>
        <begin position="169"/>
        <end position="200"/>
    </location>
</feature>
<dbReference type="AlphaFoldDB" id="W8BIR2"/>
<keyword evidence="1" id="KW-0175">Coiled coil</keyword>
<evidence type="ECO:0000256" key="2">
    <source>
        <dbReference type="SAM" id="MobiDB-lite"/>
    </source>
</evidence>
<feature type="compositionally biased region" description="Acidic residues" evidence="2">
    <location>
        <begin position="88"/>
        <end position="155"/>
    </location>
</feature>
<feature type="compositionally biased region" description="Acidic residues" evidence="2">
    <location>
        <begin position="61"/>
        <end position="74"/>
    </location>
</feature>
<feature type="compositionally biased region" description="Basic residues" evidence="2">
    <location>
        <begin position="404"/>
        <end position="415"/>
    </location>
</feature>
<feature type="compositionally biased region" description="Polar residues" evidence="2">
    <location>
        <begin position="383"/>
        <end position="393"/>
    </location>
</feature>
<feature type="coiled-coil region" evidence="1">
    <location>
        <begin position="214"/>
        <end position="248"/>
    </location>
</feature>
<evidence type="ECO:0000256" key="1">
    <source>
        <dbReference type="SAM" id="Coils"/>
    </source>
</evidence>
<accession>W8BIR2</accession>
<dbReference type="EMBL" id="GAMC01013399">
    <property type="protein sequence ID" value="JAB93156.1"/>
    <property type="molecule type" value="mRNA"/>
</dbReference>
<feature type="compositionally biased region" description="Basic and acidic residues" evidence="2">
    <location>
        <begin position="187"/>
        <end position="200"/>
    </location>
</feature>
<name>W8BIR2_CERCA</name>
<reference evidence="3" key="1">
    <citation type="submission" date="2013-07" db="EMBL/GenBank/DDBJ databases">
        <authorList>
            <person name="Geib S."/>
        </authorList>
    </citation>
    <scope>NUCLEOTIDE SEQUENCE</scope>
</reference>
<dbReference type="OrthoDB" id="2187496at2759"/>
<feature type="region of interest" description="Disordered" evidence="2">
    <location>
        <begin position="375"/>
        <end position="415"/>
    </location>
</feature>
<feature type="region of interest" description="Disordered" evidence="2">
    <location>
        <begin position="18"/>
        <end position="157"/>
    </location>
</feature>